<organism evidence="2 3">
    <name type="scientific">Steinernema glaseri</name>
    <dbReference type="NCBI Taxonomy" id="37863"/>
    <lineage>
        <taxon>Eukaryota</taxon>
        <taxon>Metazoa</taxon>
        <taxon>Ecdysozoa</taxon>
        <taxon>Nematoda</taxon>
        <taxon>Chromadorea</taxon>
        <taxon>Rhabditida</taxon>
        <taxon>Tylenchina</taxon>
        <taxon>Panagrolaimomorpha</taxon>
        <taxon>Strongyloidoidea</taxon>
        <taxon>Steinernematidae</taxon>
        <taxon>Steinernema</taxon>
    </lineage>
</organism>
<keyword evidence="1" id="KW-0812">Transmembrane</keyword>
<dbReference type="Proteomes" id="UP000095287">
    <property type="component" value="Unplaced"/>
</dbReference>
<dbReference type="WBParaSite" id="L893_g22324.t1">
    <property type="protein sequence ID" value="L893_g22324.t1"/>
    <property type="gene ID" value="L893_g22324"/>
</dbReference>
<reference evidence="3" key="1">
    <citation type="submission" date="2016-11" db="UniProtKB">
        <authorList>
            <consortium name="WormBaseParasite"/>
        </authorList>
    </citation>
    <scope>IDENTIFICATION</scope>
</reference>
<dbReference type="AlphaFoldDB" id="A0A1I7Z329"/>
<evidence type="ECO:0000313" key="3">
    <source>
        <dbReference type="WBParaSite" id="L893_g22324.t1"/>
    </source>
</evidence>
<evidence type="ECO:0000313" key="2">
    <source>
        <dbReference type="Proteomes" id="UP000095287"/>
    </source>
</evidence>
<accession>A0A1I7Z329</accession>
<feature type="transmembrane region" description="Helical" evidence="1">
    <location>
        <begin position="385"/>
        <end position="410"/>
    </location>
</feature>
<keyword evidence="2" id="KW-1185">Reference proteome</keyword>
<keyword evidence="1" id="KW-1133">Transmembrane helix</keyword>
<protein>
    <submittedName>
        <fullName evidence="3">MSC domain-containing protein</fullName>
    </submittedName>
</protein>
<keyword evidence="1" id="KW-0472">Membrane</keyword>
<sequence length="508" mass="58765">MDRVPSAFVRSLVETLVPSDKFWNPGPVKELGRGYGRIVREVCDAATICTIETPGVFFATPFNKNRVFMEAPTFSGVFNGSERKPPVPAKNLLQLNVRSQSLFFEEDDALLEGTSIREIQRLMEQCRHARVRRLVIERPSSTVVPRSSIALIPDLITFFNTVYLSYDDTDSYREFLLAFVEAKRLERLDIYISSEDGFPNATPPHWFQETILKAFFQPQLQELEVYFKHSTRIPSVLFDILIREWLWKPETFPECYKFLSIGKSAPPISLLRGYRSVGYRSVGYRFVGYRFVGYRFVVPGLRSYGFSSVAEAPDDDTFPKRRFLLLHPKYIERMLEVTVDIEKEFSDEEFTEKASSSDIHFHFNIGQNAMYWRTQRTKFITKKPWVSAIGPFLGVAVLLALAAALLLYYWPSFPTFEAPPPLSAENCYDAEYECKADYVQTDTLVVPYAGMLHQIANRCCKEESEWTRDECHLEFGNFLFHVIPCSNGHVWNRKWFNGLQIWCCPIKV</sequence>
<name>A0A1I7Z329_9BILA</name>
<proteinExistence type="predicted"/>
<evidence type="ECO:0000256" key="1">
    <source>
        <dbReference type="SAM" id="Phobius"/>
    </source>
</evidence>